<evidence type="ECO:0000313" key="1">
    <source>
        <dbReference type="EMBL" id="KAL3952427.1"/>
    </source>
</evidence>
<comment type="caution">
    <text evidence="1">The sequence shown here is derived from an EMBL/GenBank/DDBJ whole genome shotgun (WGS) entry which is preliminary data.</text>
</comment>
<dbReference type="EMBL" id="JBGNUJ010000012">
    <property type="protein sequence ID" value="KAL3952427.1"/>
    <property type="molecule type" value="Genomic_DNA"/>
</dbReference>
<proteinExistence type="predicted"/>
<sequence>MEVVYFPPKTETAAEEPPNAAPTAPESTNPPALKVIIVGGGIGGQTAAIALRQQGHHVKVYEQSRFANETGAAIHLVPNGLSVLHHLGVPAEEHGANEITSVRLPPYSGLRKHSGEIMNVFDHSSRRNRFQKDWLLTHRAHLHDHLKAVATSAEGLGKPADLLCSSKVQRVDPEKGVVYLANGEEDQADVIVGADGVHSVCRNAICDDVPVPHPSKDFTFRFLLSREEVESDPDTAPHVNPEVSLDIWYGLDRKVVIYPCARNKILNFVCIHPAELTKDKLDLDGDALKVAMLSIYEGFQPAVIKMLDKVSPEALKLWPLLDMATLPRYNVGRLALIGDAAHPFLPHLAQGGAMAIEDGGSLGIMLSKGITPDEVPERLELYNKARYDRATLCQELTRLTGGDGIKSTEFDTSKLNLNNTLEYFLPHDEIHASTEVLRRHLWKKDESARWKQPIVFGPMPGPRNIPSECSQGGAPSTVTTATVRFRTSATLLKNLFPNKAYSFSHDGSVGEVSFVVQQLRNLDWLGGGGYNVFSLYLHDIRYTKEDGTKIHGFYCPVTFEDCADPMIAGREDLGWPKLFSDIDIQQPSEGSMEVSLSWHGAKWASFWLRGLQKKNPEAGDSPPGPATPQEDGIFIHKYVPGASGKFDQPDAEYDMFIPKPFGKNMSERHQSNDKLVTSVAEEAGVEFFPLGWSKLPTLNHIVSRIAELPNFGNTVGSLKPEAGMRDFSGGYRVE</sequence>
<dbReference type="Proteomes" id="UP001638806">
    <property type="component" value="Unassembled WGS sequence"/>
</dbReference>
<evidence type="ECO:0000313" key="2">
    <source>
        <dbReference type="Proteomes" id="UP001638806"/>
    </source>
</evidence>
<organism evidence="1 2">
    <name type="scientific">Purpureocillium lilacinum</name>
    <name type="common">Paecilomyces lilacinus</name>
    <dbReference type="NCBI Taxonomy" id="33203"/>
    <lineage>
        <taxon>Eukaryota</taxon>
        <taxon>Fungi</taxon>
        <taxon>Dikarya</taxon>
        <taxon>Ascomycota</taxon>
        <taxon>Pezizomycotina</taxon>
        <taxon>Sordariomycetes</taxon>
        <taxon>Hypocreomycetidae</taxon>
        <taxon>Hypocreales</taxon>
        <taxon>Ophiocordycipitaceae</taxon>
        <taxon>Purpureocillium</taxon>
    </lineage>
</organism>
<protein>
    <submittedName>
        <fullName evidence="1">Uncharacterized protein</fullName>
    </submittedName>
</protein>
<gene>
    <name evidence="1" type="ORF">ACCO45_012370</name>
</gene>
<name>A0ACC4D9E6_PURLI</name>
<accession>A0ACC4D9E6</accession>
<reference evidence="1" key="1">
    <citation type="submission" date="2024-12" db="EMBL/GenBank/DDBJ databases">
        <title>Comparative genomics and development of molecular markers within Purpureocillium lilacinum and among Purpureocillium species.</title>
        <authorList>
            <person name="Yeh Z.-Y."/>
            <person name="Ni N.-T."/>
            <person name="Lo P.-H."/>
            <person name="Mushyakhwo K."/>
            <person name="Lin C.-F."/>
            <person name="Nai Y.-S."/>
        </authorList>
    </citation>
    <scope>NUCLEOTIDE SEQUENCE</scope>
    <source>
        <strain evidence="1">NCHU-NPUST-175</strain>
    </source>
</reference>
<keyword evidence="2" id="KW-1185">Reference proteome</keyword>